<evidence type="ECO:0000313" key="2">
    <source>
        <dbReference type="Proteomes" id="UP000183567"/>
    </source>
</evidence>
<keyword evidence="2" id="KW-1185">Reference proteome</keyword>
<gene>
    <name evidence="1" type="ORF">AZE42_05369</name>
</gene>
<comment type="caution">
    <text evidence="1">The sequence shown here is derived from an EMBL/GenBank/DDBJ whole genome shotgun (WGS) entry which is preliminary data.</text>
</comment>
<organism evidence="1 2">
    <name type="scientific">Rhizopogon vesiculosus</name>
    <dbReference type="NCBI Taxonomy" id="180088"/>
    <lineage>
        <taxon>Eukaryota</taxon>
        <taxon>Fungi</taxon>
        <taxon>Dikarya</taxon>
        <taxon>Basidiomycota</taxon>
        <taxon>Agaricomycotina</taxon>
        <taxon>Agaricomycetes</taxon>
        <taxon>Agaricomycetidae</taxon>
        <taxon>Boletales</taxon>
        <taxon>Suillineae</taxon>
        <taxon>Rhizopogonaceae</taxon>
        <taxon>Rhizopogon</taxon>
    </lineage>
</organism>
<dbReference type="AlphaFoldDB" id="A0A1J8R4L5"/>
<evidence type="ECO:0000313" key="1">
    <source>
        <dbReference type="EMBL" id="OJA20577.1"/>
    </source>
</evidence>
<name>A0A1J8R4L5_9AGAM</name>
<accession>A0A1J8R4L5</accession>
<protein>
    <submittedName>
        <fullName evidence="1">Uncharacterized protein</fullName>
    </submittedName>
</protein>
<dbReference type="Proteomes" id="UP000183567">
    <property type="component" value="Unassembled WGS sequence"/>
</dbReference>
<dbReference type="EMBL" id="LVVM01000505">
    <property type="protein sequence ID" value="OJA20577.1"/>
    <property type="molecule type" value="Genomic_DNA"/>
</dbReference>
<dbReference type="OrthoDB" id="3149405at2759"/>
<sequence length="130" mass="14767">MLDSSDKDANYFLFTASGEPVRFMIDDPVVKIFFRMVRGFVMRPDIGVEAMAEFILKFMSEYPGLSRDIILKQLCAEYGGNVLAKWEQTHPPGMETMIESQAKNFSNVYGPLLRMSADIVVQIFFSRGAH</sequence>
<proteinExistence type="predicted"/>
<reference evidence="1 2" key="1">
    <citation type="submission" date="2016-03" db="EMBL/GenBank/DDBJ databases">
        <title>Comparative genomics of the ectomycorrhizal sister species Rhizopogon vinicolor and Rhizopogon vesiculosus (Basidiomycota: Boletales) reveals a divergence of the mating type B locus.</title>
        <authorList>
            <person name="Mujic A.B."/>
            <person name="Kuo A."/>
            <person name="Tritt A."/>
            <person name="Lipzen A."/>
            <person name="Chen C."/>
            <person name="Johnson J."/>
            <person name="Sharma A."/>
            <person name="Barry K."/>
            <person name="Grigoriev I.V."/>
            <person name="Spatafora J.W."/>
        </authorList>
    </citation>
    <scope>NUCLEOTIDE SEQUENCE [LARGE SCALE GENOMIC DNA]</scope>
    <source>
        <strain evidence="1 2">AM-OR11-056</strain>
    </source>
</reference>